<name>A0AAN7AIW5_9PEZI</name>
<organism evidence="1 2">
    <name type="scientific">Podospora australis</name>
    <dbReference type="NCBI Taxonomy" id="1536484"/>
    <lineage>
        <taxon>Eukaryota</taxon>
        <taxon>Fungi</taxon>
        <taxon>Dikarya</taxon>
        <taxon>Ascomycota</taxon>
        <taxon>Pezizomycotina</taxon>
        <taxon>Sordariomycetes</taxon>
        <taxon>Sordariomycetidae</taxon>
        <taxon>Sordariales</taxon>
        <taxon>Podosporaceae</taxon>
        <taxon>Podospora</taxon>
    </lineage>
</organism>
<sequence length="212" mass="24315">MESRSWYWLDSSRWQPPAATTIWEGRRCVTHRSIEVTLKKKLWGPGQRAASPLDQNSRGIIRAALWTPVSGFRRMTCLLRRADRNKKMRQDKLPCLRGQDQHGVNRLLQPQGCLTIVTDSRVQTSMNKLEMNHRSGATNLEAGQIVLDEVELRQVPSLKRTAVMARHVLNWVHLPARQFDRRIGDDRLVGVQPYGAGFPSPRDWSGNVHLFC</sequence>
<proteinExistence type="predicted"/>
<dbReference type="AlphaFoldDB" id="A0AAN7AIW5"/>
<comment type="caution">
    <text evidence="1">The sequence shown here is derived from an EMBL/GenBank/DDBJ whole genome shotgun (WGS) entry which is preliminary data.</text>
</comment>
<reference evidence="1" key="1">
    <citation type="journal article" date="2023" name="Mol. Phylogenet. Evol.">
        <title>Genome-scale phylogeny and comparative genomics of the fungal order Sordariales.</title>
        <authorList>
            <person name="Hensen N."/>
            <person name="Bonometti L."/>
            <person name="Westerberg I."/>
            <person name="Brannstrom I.O."/>
            <person name="Guillou S."/>
            <person name="Cros-Aarteil S."/>
            <person name="Calhoun S."/>
            <person name="Haridas S."/>
            <person name="Kuo A."/>
            <person name="Mondo S."/>
            <person name="Pangilinan J."/>
            <person name="Riley R."/>
            <person name="LaButti K."/>
            <person name="Andreopoulos B."/>
            <person name="Lipzen A."/>
            <person name="Chen C."/>
            <person name="Yan M."/>
            <person name="Daum C."/>
            <person name="Ng V."/>
            <person name="Clum A."/>
            <person name="Steindorff A."/>
            <person name="Ohm R.A."/>
            <person name="Martin F."/>
            <person name="Silar P."/>
            <person name="Natvig D.O."/>
            <person name="Lalanne C."/>
            <person name="Gautier V."/>
            <person name="Ament-Velasquez S.L."/>
            <person name="Kruys A."/>
            <person name="Hutchinson M.I."/>
            <person name="Powell A.J."/>
            <person name="Barry K."/>
            <person name="Miller A.N."/>
            <person name="Grigoriev I.V."/>
            <person name="Debuchy R."/>
            <person name="Gladieux P."/>
            <person name="Hiltunen Thoren M."/>
            <person name="Johannesson H."/>
        </authorList>
    </citation>
    <scope>NUCLEOTIDE SEQUENCE</scope>
    <source>
        <strain evidence="1">PSN309</strain>
    </source>
</reference>
<reference evidence="1" key="2">
    <citation type="submission" date="2023-05" db="EMBL/GenBank/DDBJ databases">
        <authorList>
            <consortium name="Lawrence Berkeley National Laboratory"/>
            <person name="Steindorff A."/>
            <person name="Hensen N."/>
            <person name="Bonometti L."/>
            <person name="Westerberg I."/>
            <person name="Brannstrom I.O."/>
            <person name="Guillou S."/>
            <person name="Cros-Aarteil S."/>
            <person name="Calhoun S."/>
            <person name="Haridas S."/>
            <person name="Kuo A."/>
            <person name="Mondo S."/>
            <person name="Pangilinan J."/>
            <person name="Riley R."/>
            <person name="Labutti K."/>
            <person name="Andreopoulos B."/>
            <person name="Lipzen A."/>
            <person name="Chen C."/>
            <person name="Yanf M."/>
            <person name="Daum C."/>
            <person name="Ng V."/>
            <person name="Clum A."/>
            <person name="Ohm R."/>
            <person name="Martin F."/>
            <person name="Silar P."/>
            <person name="Natvig D."/>
            <person name="Lalanne C."/>
            <person name="Gautier V."/>
            <person name="Ament-Velasquez S.L."/>
            <person name="Kruys A."/>
            <person name="Hutchinson M.I."/>
            <person name="Powell A.J."/>
            <person name="Barry K."/>
            <person name="Miller A.N."/>
            <person name="Grigoriev I.V."/>
            <person name="Debuchy R."/>
            <person name="Gladieux P."/>
            <person name="Thoren M.H."/>
            <person name="Johannesson H."/>
        </authorList>
    </citation>
    <scope>NUCLEOTIDE SEQUENCE</scope>
    <source>
        <strain evidence="1">PSN309</strain>
    </source>
</reference>
<evidence type="ECO:0000313" key="1">
    <source>
        <dbReference type="EMBL" id="KAK4188858.1"/>
    </source>
</evidence>
<accession>A0AAN7AIW5</accession>
<gene>
    <name evidence="1" type="ORF">QBC35DRAFT_179288</name>
</gene>
<keyword evidence="2" id="KW-1185">Reference proteome</keyword>
<evidence type="ECO:0000313" key="2">
    <source>
        <dbReference type="Proteomes" id="UP001302126"/>
    </source>
</evidence>
<dbReference type="EMBL" id="MU864382">
    <property type="protein sequence ID" value="KAK4188858.1"/>
    <property type="molecule type" value="Genomic_DNA"/>
</dbReference>
<dbReference type="Proteomes" id="UP001302126">
    <property type="component" value="Unassembled WGS sequence"/>
</dbReference>
<protein>
    <submittedName>
        <fullName evidence="1">Uncharacterized protein</fullName>
    </submittedName>
</protein>